<dbReference type="EMBL" id="JACAGC010000003">
    <property type="protein sequence ID" value="KAF6376406.1"/>
    <property type="molecule type" value="Genomic_DNA"/>
</dbReference>
<feature type="compositionally biased region" description="Basic and acidic residues" evidence="1">
    <location>
        <begin position="33"/>
        <end position="44"/>
    </location>
</feature>
<proteinExistence type="predicted"/>
<name>A0A7J7ZRC9_RHIFE</name>
<evidence type="ECO:0000313" key="3">
    <source>
        <dbReference type="Proteomes" id="UP000585614"/>
    </source>
</evidence>
<sequence>MSECAGASGPPESRPGAGKPREWVGSGEPGGAEPRKWDTGHELSSESLPAASSNLCTDVNASPFLSANTTRFLGLWGSGGRARQERKDDWGRCSLGPDRPDRRSCCRDELWLRQKCMGQCKEDTLATLEPVTDKRGRKF</sequence>
<feature type="region of interest" description="Disordered" evidence="1">
    <location>
        <begin position="1"/>
        <end position="50"/>
    </location>
</feature>
<dbReference type="Proteomes" id="UP000585614">
    <property type="component" value="Unassembled WGS sequence"/>
</dbReference>
<protein>
    <submittedName>
        <fullName evidence="2">Uncharacterized protein</fullName>
    </submittedName>
</protein>
<evidence type="ECO:0000313" key="2">
    <source>
        <dbReference type="EMBL" id="KAF6376406.1"/>
    </source>
</evidence>
<gene>
    <name evidence="2" type="ORF">mRhiFer1_009597</name>
</gene>
<dbReference type="AlphaFoldDB" id="A0A7J7ZRC9"/>
<accession>A0A7J7ZRC9</accession>
<reference evidence="2 3" key="1">
    <citation type="journal article" date="2020" name="Nature">
        <title>Six reference-quality genomes reveal evolution of bat adaptations.</title>
        <authorList>
            <person name="Jebb D."/>
            <person name="Huang Z."/>
            <person name="Pippel M."/>
            <person name="Hughes G.M."/>
            <person name="Lavrichenko K."/>
            <person name="Devanna P."/>
            <person name="Winkler S."/>
            <person name="Jermiin L.S."/>
            <person name="Skirmuntt E.C."/>
            <person name="Katzourakis A."/>
            <person name="Burkitt-Gray L."/>
            <person name="Ray D.A."/>
            <person name="Sullivan K.A.M."/>
            <person name="Roscito J.G."/>
            <person name="Kirilenko B.M."/>
            <person name="Davalos L.M."/>
            <person name="Corthals A.P."/>
            <person name="Power M.L."/>
            <person name="Jones G."/>
            <person name="Ransome R.D."/>
            <person name="Dechmann D.K.N."/>
            <person name="Locatelli A.G."/>
            <person name="Puechmaille S.J."/>
            <person name="Fedrigo O."/>
            <person name="Jarvis E.D."/>
            <person name="Hiller M."/>
            <person name="Vernes S.C."/>
            <person name="Myers E.W."/>
            <person name="Teeling E.C."/>
        </authorList>
    </citation>
    <scope>NUCLEOTIDE SEQUENCE [LARGE SCALE GENOMIC DNA]</scope>
    <source>
        <strain evidence="2">MRhiFer1</strain>
        <tissue evidence="2">Lung</tissue>
    </source>
</reference>
<comment type="caution">
    <text evidence="2">The sequence shown here is derived from an EMBL/GenBank/DDBJ whole genome shotgun (WGS) entry which is preliminary data.</text>
</comment>
<organism evidence="2 3">
    <name type="scientific">Rhinolophus ferrumequinum</name>
    <name type="common">Greater horseshoe bat</name>
    <dbReference type="NCBI Taxonomy" id="59479"/>
    <lineage>
        <taxon>Eukaryota</taxon>
        <taxon>Metazoa</taxon>
        <taxon>Chordata</taxon>
        <taxon>Craniata</taxon>
        <taxon>Vertebrata</taxon>
        <taxon>Euteleostomi</taxon>
        <taxon>Mammalia</taxon>
        <taxon>Eutheria</taxon>
        <taxon>Laurasiatheria</taxon>
        <taxon>Chiroptera</taxon>
        <taxon>Yinpterochiroptera</taxon>
        <taxon>Rhinolophoidea</taxon>
        <taxon>Rhinolophidae</taxon>
        <taxon>Rhinolophinae</taxon>
        <taxon>Rhinolophus</taxon>
    </lineage>
</organism>
<evidence type="ECO:0000256" key="1">
    <source>
        <dbReference type="SAM" id="MobiDB-lite"/>
    </source>
</evidence>